<gene>
    <name evidence="1" type="ORF">LVJ94_30680</name>
</gene>
<sequence>MAALRYTRQVRLADVGPSGQERLGGLHAHVIGDDLAARVEALYLAGAGASVEVEHEAIAAAARALNPEIDVTVGGTETGTGMGVGTLGEGARDVAAGAMRALLKLRAALEET</sequence>
<dbReference type="InterPro" id="IPR035985">
    <property type="entry name" value="Ubiquitin-activating_enz"/>
</dbReference>
<dbReference type="RefSeq" id="WP_394830882.1">
    <property type="nucleotide sequence ID" value="NZ_CP089929.1"/>
</dbReference>
<protein>
    <recommendedName>
        <fullName evidence="3">2-isopropylmalate synthase</fullName>
    </recommendedName>
</protein>
<accession>A0ABZ2KW91</accession>
<dbReference type="SUPFAM" id="SSF69572">
    <property type="entry name" value="Activating enzymes of the ubiquitin-like proteins"/>
    <property type="match status" value="1"/>
</dbReference>
<evidence type="ECO:0008006" key="3">
    <source>
        <dbReference type="Google" id="ProtNLM"/>
    </source>
</evidence>
<reference evidence="1" key="1">
    <citation type="submission" date="2021-12" db="EMBL/GenBank/DDBJ databases">
        <title>Discovery of the Pendulisporaceae a myxobacterial family with distinct sporulation behavior and unique specialized metabolism.</title>
        <authorList>
            <person name="Garcia R."/>
            <person name="Popoff A."/>
            <person name="Bader C.D."/>
            <person name="Loehr J."/>
            <person name="Walesch S."/>
            <person name="Walt C."/>
            <person name="Boldt J."/>
            <person name="Bunk B."/>
            <person name="Haeckl F.J.F.P.J."/>
            <person name="Gunesch A.P."/>
            <person name="Birkelbach J."/>
            <person name="Nuebel U."/>
            <person name="Pietschmann T."/>
            <person name="Bach T."/>
            <person name="Mueller R."/>
        </authorList>
    </citation>
    <scope>NUCLEOTIDE SEQUENCE</scope>
    <source>
        <strain evidence="1">MSr11367</strain>
    </source>
</reference>
<proteinExistence type="predicted"/>
<evidence type="ECO:0000313" key="1">
    <source>
        <dbReference type="EMBL" id="WXB01271.1"/>
    </source>
</evidence>
<dbReference type="Proteomes" id="UP001374803">
    <property type="component" value="Chromosome"/>
</dbReference>
<keyword evidence="2" id="KW-1185">Reference proteome</keyword>
<name>A0ABZ2KW91_9BACT</name>
<dbReference type="EMBL" id="CP089983">
    <property type="protein sequence ID" value="WXB01271.1"/>
    <property type="molecule type" value="Genomic_DNA"/>
</dbReference>
<evidence type="ECO:0000313" key="2">
    <source>
        <dbReference type="Proteomes" id="UP001374803"/>
    </source>
</evidence>
<organism evidence="1 2">
    <name type="scientific">Pendulispora rubella</name>
    <dbReference type="NCBI Taxonomy" id="2741070"/>
    <lineage>
        <taxon>Bacteria</taxon>
        <taxon>Pseudomonadati</taxon>
        <taxon>Myxococcota</taxon>
        <taxon>Myxococcia</taxon>
        <taxon>Myxococcales</taxon>
        <taxon>Sorangiineae</taxon>
        <taxon>Pendulisporaceae</taxon>
        <taxon>Pendulispora</taxon>
    </lineage>
</organism>